<keyword evidence="3" id="KW-1185">Reference proteome</keyword>
<accession>A0ABV3DXN0</accession>
<dbReference type="Pfam" id="PF03808">
    <property type="entry name" value="Glyco_tran_WecG"/>
    <property type="match status" value="1"/>
</dbReference>
<dbReference type="EMBL" id="JBEZFP010000222">
    <property type="protein sequence ID" value="MEU8139987.1"/>
    <property type="molecule type" value="Genomic_DNA"/>
</dbReference>
<evidence type="ECO:0000313" key="2">
    <source>
        <dbReference type="EMBL" id="MEU8139987.1"/>
    </source>
</evidence>
<reference evidence="2 3" key="1">
    <citation type="submission" date="2024-06" db="EMBL/GenBank/DDBJ databases">
        <title>The Natural Products Discovery Center: Release of the First 8490 Sequenced Strains for Exploring Actinobacteria Biosynthetic Diversity.</title>
        <authorList>
            <person name="Kalkreuter E."/>
            <person name="Kautsar S.A."/>
            <person name="Yang D."/>
            <person name="Bader C.D."/>
            <person name="Teijaro C.N."/>
            <person name="Fluegel L."/>
            <person name="Davis C.M."/>
            <person name="Simpson J.R."/>
            <person name="Lauterbach L."/>
            <person name="Steele A.D."/>
            <person name="Gui C."/>
            <person name="Meng S."/>
            <person name="Li G."/>
            <person name="Viehrig K."/>
            <person name="Ye F."/>
            <person name="Su P."/>
            <person name="Kiefer A.F."/>
            <person name="Nichols A."/>
            <person name="Cepeda A.J."/>
            <person name="Yan W."/>
            <person name="Fan B."/>
            <person name="Jiang Y."/>
            <person name="Adhikari A."/>
            <person name="Zheng C.-J."/>
            <person name="Schuster L."/>
            <person name="Cowan T.M."/>
            <person name="Smanski M.J."/>
            <person name="Chevrette M.G."/>
            <person name="De Carvalho L.P.S."/>
            <person name="Shen B."/>
        </authorList>
    </citation>
    <scope>NUCLEOTIDE SEQUENCE [LARGE SCALE GENOMIC DNA]</scope>
    <source>
        <strain evidence="2 3">NPDC048946</strain>
    </source>
</reference>
<keyword evidence="2" id="KW-0328">Glycosyltransferase</keyword>
<dbReference type="RefSeq" id="WP_358364653.1">
    <property type="nucleotide sequence ID" value="NZ_JBEZFP010000222.1"/>
</dbReference>
<organism evidence="2 3">
    <name type="scientific">Streptodolium elevatio</name>
    <dbReference type="NCBI Taxonomy" id="3157996"/>
    <lineage>
        <taxon>Bacteria</taxon>
        <taxon>Bacillati</taxon>
        <taxon>Actinomycetota</taxon>
        <taxon>Actinomycetes</taxon>
        <taxon>Kitasatosporales</taxon>
        <taxon>Streptomycetaceae</taxon>
        <taxon>Streptodolium</taxon>
    </lineage>
</organism>
<dbReference type="GO" id="GO:0016757">
    <property type="term" value="F:glycosyltransferase activity"/>
    <property type="evidence" value="ECO:0007669"/>
    <property type="project" value="UniProtKB-KW"/>
</dbReference>
<proteinExistence type="predicted"/>
<feature type="region of interest" description="Disordered" evidence="1">
    <location>
        <begin position="1"/>
        <end position="30"/>
    </location>
</feature>
<comment type="caution">
    <text evidence="2">The sequence shown here is derived from an EMBL/GenBank/DDBJ whole genome shotgun (WGS) entry which is preliminary data.</text>
</comment>
<gene>
    <name evidence="2" type="ORF">AB0C36_41640</name>
</gene>
<dbReference type="Proteomes" id="UP001551482">
    <property type="component" value="Unassembled WGS sequence"/>
</dbReference>
<evidence type="ECO:0000313" key="3">
    <source>
        <dbReference type="Proteomes" id="UP001551482"/>
    </source>
</evidence>
<name>A0ABV3DXN0_9ACTN</name>
<dbReference type="EC" id="2.4.1.-" evidence="2"/>
<feature type="region of interest" description="Disordered" evidence="1">
    <location>
        <begin position="122"/>
        <end position="167"/>
    </location>
</feature>
<sequence length="167" mass="17950">MSRSSPPDFPRRSCSAACSPGQARAGAPGMRQVTGPDLMLDLLARAVERGWTSYFYGGAEGVPEMLANHLGLRFPGLKVVAPFVCSGRQRSWAPYPARHPGFGAIIRPRHPVTHALWPGGRGPVPWSIDPPGTRREPAAGTRASRRVRPEPPLARRGRLGRNSGAAC</sequence>
<evidence type="ECO:0000256" key="1">
    <source>
        <dbReference type="SAM" id="MobiDB-lite"/>
    </source>
</evidence>
<dbReference type="InterPro" id="IPR004629">
    <property type="entry name" value="WecG_TagA_CpsF"/>
</dbReference>
<protein>
    <submittedName>
        <fullName evidence="2">WecB/TagA/CpsF family glycosyltransferase</fullName>
        <ecNumber evidence="2">2.4.1.-</ecNumber>
    </submittedName>
</protein>
<keyword evidence="2" id="KW-0808">Transferase</keyword>